<dbReference type="Proteomes" id="UP001150581">
    <property type="component" value="Unassembled WGS sequence"/>
</dbReference>
<accession>A0ACC1IRQ9</accession>
<dbReference type="EMBL" id="JANBPG010000134">
    <property type="protein sequence ID" value="KAJ1899677.1"/>
    <property type="molecule type" value="Genomic_DNA"/>
</dbReference>
<sequence length="563" mass="62836">MDTLNKHLEPQRPPKQQSLLPFDQAMVSSLKINTGIEPDSKRVTSASEMTKHEDGQYFPINIRQVPGRGRGFFATRNIAQGETVLKAAPLAWTISEEWIKNVCLWCFECNYRRSYPIKARDVLMEATNSARVPDSANGGATQSNCQKGKRAGTQSAHYRGVFCSEDCRHRAVHAHGGQAKWECFVALFDSIYNEARAQKRHQNNARPTTKTSKSENSQPAIEISTAASVFGSTAEEQLSVGLFLDSEFDPDDISDEQLGRWIDMVWDMITESQMRFDVLLDSYHQDIVCLVANGLCLRSMTPILPVPDIEDPDCVVSRKFGDGDVAREEFLENIKTNETESLRAWLHHLYTESPPASGSASVPATIAPIRIPWKPTLSQIAHSRWGQAFGAAAASYALLERAWKTTARTHQLNELTHSQFRAVYYREKANSFGIWDPPPTYPTWSLQPGDNQERECIGFAIYPTAVYFNHSCAPNISKARSGRTMSFVSNRAICRDEELFISYGSVTEPVSERRSRLSEYFFFDCACDRCIEETAITVSAYASASAPAAAAAAKLRGEPQADV</sequence>
<gene>
    <name evidence="1" type="ORF">LPJ66_001961</name>
</gene>
<proteinExistence type="predicted"/>
<comment type="caution">
    <text evidence="1">The sequence shown here is derived from an EMBL/GenBank/DDBJ whole genome shotgun (WGS) entry which is preliminary data.</text>
</comment>
<organism evidence="1 2">
    <name type="scientific">Kickxella alabastrina</name>
    <dbReference type="NCBI Taxonomy" id="61397"/>
    <lineage>
        <taxon>Eukaryota</taxon>
        <taxon>Fungi</taxon>
        <taxon>Fungi incertae sedis</taxon>
        <taxon>Zoopagomycota</taxon>
        <taxon>Kickxellomycotina</taxon>
        <taxon>Kickxellomycetes</taxon>
        <taxon>Kickxellales</taxon>
        <taxon>Kickxellaceae</taxon>
        <taxon>Kickxella</taxon>
    </lineage>
</organism>
<evidence type="ECO:0000313" key="2">
    <source>
        <dbReference type="Proteomes" id="UP001150581"/>
    </source>
</evidence>
<evidence type="ECO:0000313" key="1">
    <source>
        <dbReference type="EMBL" id="KAJ1899677.1"/>
    </source>
</evidence>
<keyword evidence="2" id="KW-1185">Reference proteome</keyword>
<name>A0ACC1IRQ9_9FUNG</name>
<protein>
    <submittedName>
        <fullName evidence="1">Uncharacterized protein</fullName>
    </submittedName>
</protein>
<reference evidence="1" key="1">
    <citation type="submission" date="2022-07" db="EMBL/GenBank/DDBJ databases">
        <title>Phylogenomic reconstructions and comparative analyses of Kickxellomycotina fungi.</title>
        <authorList>
            <person name="Reynolds N.K."/>
            <person name="Stajich J.E."/>
            <person name="Barry K."/>
            <person name="Grigoriev I.V."/>
            <person name="Crous P."/>
            <person name="Smith M.E."/>
        </authorList>
    </citation>
    <scope>NUCLEOTIDE SEQUENCE</scope>
    <source>
        <strain evidence="1">Benny 63K</strain>
    </source>
</reference>